<feature type="signal peptide" evidence="1">
    <location>
        <begin position="1"/>
        <end position="24"/>
    </location>
</feature>
<sequence length="335" mass="35620">MRNSRIIIAFLVVGVLGLAGCAQDSSLPEPEASTKSGNIISAQKYSELVDEVSEALTQADKNRDPDALGSRIAGPLLTQRKAEYSLAKATEVTAPTPFALDPKEATMASGVAFPRTLMAIDVSKTPRGIGTIAVWQQATARENYQLWAAIDMFPSPPKIEIINTQNDSEGYVAMNADDFVTDPVGVLDAYASYANAREMGDVRFNEGDPLYEQTAKQASDLTAALNQLGEAKITFSVPNKDIRAVSTKDGGIVMVGELRYDMTVTRTKDGATLKLGSLIGALSEGKKDGVITVDKPVVAQYSTSVAFYVPPKGSEEPVHMIGGSVPALVSVTKAE</sequence>
<dbReference type="EMBL" id="LT629804">
    <property type="protein sequence ID" value="SDU77567.1"/>
    <property type="molecule type" value="Genomic_DNA"/>
</dbReference>
<dbReference type="Pfam" id="PF26366">
    <property type="entry name" value="DUF8094"/>
    <property type="match status" value="1"/>
</dbReference>
<evidence type="ECO:0000313" key="3">
    <source>
        <dbReference type="EMBL" id="SDU77567.1"/>
    </source>
</evidence>
<dbReference type="OrthoDB" id="3266092at2"/>
<evidence type="ECO:0000256" key="1">
    <source>
        <dbReference type="SAM" id="SignalP"/>
    </source>
</evidence>
<evidence type="ECO:0000259" key="2">
    <source>
        <dbReference type="Pfam" id="PF26366"/>
    </source>
</evidence>
<organism evidence="3 4">
    <name type="scientific">Arcanobacterium phocae</name>
    <dbReference type="NCBI Taxonomy" id="131112"/>
    <lineage>
        <taxon>Bacteria</taxon>
        <taxon>Bacillati</taxon>
        <taxon>Actinomycetota</taxon>
        <taxon>Actinomycetes</taxon>
        <taxon>Actinomycetales</taxon>
        <taxon>Actinomycetaceae</taxon>
        <taxon>Arcanobacterium</taxon>
    </lineage>
</organism>
<dbReference type="InterPro" id="IPR058407">
    <property type="entry name" value="DUF8094"/>
</dbReference>
<dbReference type="RefSeq" id="WP_091278553.1">
    <property type="nucleotide sequence ID" value="NZ_JABAPH010000015.1"/>
</dbReference>
<dbReference type="PROSITE" id="PS51257">
    <property type="entry name" value="PROKAR_LIPOPROTEIN"/>
    <property type="match status" value="1"/>
</dbReference>
<feature type="domain" description="DUF8094" evidence="2">
    <location>
        <begin position="40"/>
        <end position="320"/>
    </location>
</feature>
<proteinExistence type="predicted"/>
<accession>A0A1H2L944</accession>
<dbReference type="STRING" id="131112.SAMN04489737_0070"/>
<dbReference type="Proteomes" id="UP000214355">
    <property type="component" value="Chromosome I"/>
</dbReference>
<evidence type="ECO:0000313" key="4">
    <source>
        <dbReference type="Proteomes" id="UP000214355"/>
    </source>
</evidence>
<gene>
    <name evidence="3" type="ORF">SAMN04489737_0070</name>
</gene>
<keyword evidence="4" id="KW-1185">Reference proteome</keyword>
<keyword evidence="1" id="KW-0732">Signal</keyword>
<name>A0A1H2L944_9ACTO</name>
<feature type="chain" id="PRO_5009279117" description="DUF8094 domain-containing protein" evidence="1">
    <location>
        <begin position="25"/>
        <end position="335"/>
    </location>
</feature>
<reference evidence="4" key="1">
    <citation type="submission" date="2016-10" db="EMBL/GenBank/DDBJ databases">
        <authorList>
            <person name="Varghese N."/>
            <person name="Submissions S."/>
        </authorList>
    </citation>
    <scope>NUCLEOTIDE SEQUENCE [LARGE SCALE GENOMIC DNA]</scope>
    <source>
        <strain evidence="4">DSM 10002</strain>
    </source>
</reference>
<dbReference type="AlphaFoldDB" id="A0A1H2L944"/>
<protein>
    <recommendedName>
        <fullName evidence="2">DUF8094 domain-containing protein</fullName>
    </recommendedName>
</protein>